<evidence type="ECO:0000256" key="1">
    <source>
        <dbReference type="ARBA" id="ARBA00022572"/>
    </source>
</evidence>
<name>A0A1I7T8S8_9PELO</name>
<feature type="domain" description="Kringle" evidence="4">
    <location>
        <begin position="10"/>
        <end position="51"/>
    </location>
</feature>
<evidence type="ECO:0000259" key="4">
    <source>
        <dbReference type="PROSITE" id="PS50070"/>
    </source>
</evidence>
<dbReference type="InterPro" id="IPR038178">
    <property type="entry name" value="Kringle_sf"/>
</dbReference>
<comment type="caution">
    <text evidence="3">Lacks conserved residue(s) required for the propagation of feature annotation.</text>
</comment>
<dbReference type="Pfam" id="PF25866">
    <property type="entry name" value="Kringle_2"/>
    <property type="match status" value="1"/>
</dbReference>
<reference evidence="6" key="1">
    <citation type="submission" date="2016-11" db="UniProtKB">
        <authorList>
            <consortium name="WormBaseParasite"/>
        </authorList>
    </citation>
    <scope>IDENTIFICATION</scope>
</reference>
<evidence type="ECO:0000256" key="3">
    <source>
        <dbReference type="PROSITE-ProRule" id="PRU00121"/>
    </source>
</evidence>
<evidence type="ECO:0000313" key="5">
    <source>
        <dbReference type="Proteomes" id="UP000095282"/>
    </source>
</evidence>
<dbReference type="InterPro" id="IPR018056">
    <property type="entry name" value="Kringle_CS"/>
</dbReference>
<evidence type="ECO:0000256" key="2">
    <source>
        <dbReference type="ARBA" id="ARBA00023157"/>
    </source>
</evidence>
<dbReference type="AlphaFoldDB" id="A0A1I7T8S8"/>
<keyword evidence="5" id="KW-1185">Reference proteome</keyword>
<dbReference type="STRING" id="1561998.A0A1I7T8S8"/>
<organism evidence="5 6">
    <name type="scientific">Caenorhabditis tropicalis</name>
    <dbReference type="NCBI Taxonomy" id="1561998"/>
    <lineage>
        <taxon>Eukaryota</taxon>
        <taxon>Metazoa</taxon>
        <taxon>Ecdysozoa</taxon>
        <taxon>Nematoda</taxon>
        <taxon>Chromadorea</taxon>
        <taxon>Rhabditida</taxon>
        <taxon>Rhabditina</taxon>
        <taxon>Rhabditomorpha</taxon>
        <taxon>Rhabditoidea</taxon>
        <taxon>Rhabditidae</taxon>
        <taxon>Peloderinae</taxon>
        <taxon>Caenorhabditis</taxon>
    </lineage>
</organism>
<dbReference type="InterPro" id="IPR058845">
    <property type="entry name" value="Kringle_2"/>
</dbReference>
<keyword evidence="1 3" id="KW-0420">Kringle</keyword>
<dbReference type="InterPro" id="IPR000001">
    <property type="entry name" value="Kringle"/>
</dbReference>
<dbReference type="Gene3D" id="2.40.20.10">
    <property type="entry name" value="Plasminogen Kringle 4"/>
    <property type="match status" value="1"/>
</dbReference>
<evidence type="ECO:0000313" key="6">
    <source>
        <dbReference type="WBParaSite" id="Csp11.Scaffold547.g3541.t1"/>
    </source>
</evidence>
<accession>A0A1I7T8S8</accession>
<dbReference type="PROSITE" id="PS00021">
    <property type="entry name" value="KRINGLE_1"/>
    <property type="match status" value="1"/>
</dbReference>
<dbReference type="PROSITE" id="PS50070">
    <property type="entry name" value="KRINGLE_2"/>
    <property type="match status" value="1"/>
</dbReference>
<dbReference type="WBParaSite" id="Csp11.Scaffold547.g3541.t1">
    <property type="protein sequence ID" value="Csp11.Scaffold547.g3541.t1"/>
    <property type="gene ID" value="Csp11.Scaffold547.g3541"/>
</dbReference>
<dbReference type="eggNOG" id="ENOG502TG8G">
    <property type="taxonomic scope" value="Eukaryota"/>
</dbReference>
<dbReference type="Proteomes" id="UP000095282">
    <property type="component" value="Unplaced"/>
</dbReference>
<protein>
    <submittedName>
        <fullName evidence="6">Kringle domain-containing protein</fullName>
    </submittedName>
</protein>
<proteinExistence type="predicted"/>
<sequence length="318" mass="36972">MNRILPDEYENFCRNPDENPLGPWCFVSNELKSPCFEPCRLSTETSSEFICLNRDGFPYTKYDMSDVLDLPQLIAVFENVHLMYESRYVLPFEVKRLSTKSCINTGPIAKRFGPWIAVLNEAAKEFIKTVGRKVLRELCVPPEDDSSPLTYKQEVFLDGIAEDELTVSDCSFWRRCFSSCQDDMTTCWQTDRTSYFGIKSTTVTGKNCMPWTQVSSEILRMQKANSSSVMYQLYFDILFKDPEQRFIESKLFLNTESSCMLLSRRDETDKNKSFEDNPHYSKEIWDLEYNKMFEKGPGCFVKNVMFSVNQSTISQCQI</sequence>
<dbReference type="SUPFAM" id="SSF57440">
    <property type="entry name" value="Kringle-like"/>
    <property type="match status" value="2"/>
</dbReference>
<dbReference type="InterPro" id="IPR013806">
    <property type="entry name" value="Kringle-like"/>
</dbReference>
<keyword evidence="2" id="KW-1015">Disulfide bond</keyword>